<protein>
    <recommendedName>
        <fullName evidence="3">Retrotransposon gag domain-containing protein</fullName>
    </recommendedName>
</protein>
<gene>
    <name evidence="5" type="ORF">ATNIH1004_006635</name>
    <name evidence="4" type="ORF">ATNIH1004_011359</name>
</gene>
<evidence type="ECO:0000313" key="4">
    <source>
        <dbReference type="EMBL" id="KAA8642415.1"/>
    </source>
</evidence>
<keyword evidence="1" id="KW-0175">Coiled coil</keyword>
<dbReference type="InterPro" id="IPR005162">
    <property type="entry name" value="Retrotrans_gag_dom"/>
</dbReference>
<dbReference type="AlphaFoldDB" id="A0A5M9MST1"/>
<feature type="region of interest" description="Disordered" evidence="2">
    <location>
        <begin position="302"/>
        <end position="325"/>
    </location>
</feature>
<dbReference type="SUPFAM" id="SSF57756">
    <property type="entry name" value="Retrovirus zinc finger-like domains"/>
    <property type="match status" value="1"/>
</dbReference>
<evidence type="ECO:0000313" key="6">
    <source>
        <dbReference type="Proteomes" id="UP000324241"/>
    </source>
</evidence>
<feature type="domain" description="Retrotransposon gag" evidence="3">
    <location>
        <begin position="102"/>
        <end position="180"/>
    </location>
</feature>
<dbReference type="Pfam" id="PF03732">
    <property type="entry name" value="Retrotrans_gag"/>
    <property type="match status" value="1"/>
</dbReference>
<dbReference type="EMBL" id="QUQM01000004">
    <property type="protein sequence ID" value="KAA8647933.1"/>
    <property type="molecule type" value="Genomic_DNA"/>
</dbReference>
<organism evidence="5 6">
    <name type="scientific">Aspergillus tanneri</name>
    <dbReference type="NCBI Taxonomy" id="1220188"/>
    <lineage>
        <taxon>Eukaryota</taxon>
        <taxon>Fungi</taxon>
        <taxon>Dikarya</taxon>
        <taxon>Ascomycota</taxon>
        <taxon>Pezizomycotina</taxon>
        <taxon>Eurotiomycetes</taxon>
        <taxon>Eurotiomycetidae</taxon>
        <taxon>Eurotiales</taxon>
        <taxon>Aspergillaceae</taxon>
        <taxon>Aspergillus</taxon>
        <taxon>Aspergillus subgen. Circumdati</taxon>
    </lineage>
</organism>
<comment type="caution">
    <text evidence="5">The sequence shown here is derived from an EMBL/GenBank/DDBJ whole genome shotgun (WGS) entry which is preliminary data.</text>
</comment>
<feature type="region of interest" description="Disordered" evidence="2">
    <location>
        <begin position="207"/>
        <end position="236"/>
    </location>
</feature>
<dbReference type="Proteomes" id="UP000324241">
    <property type="component" value="Unassembled WGS sequence"/>
</dbReference>
<dbReference type="GeneID" id="54329337"/>
<dbReference type="GO" id="GO:0008270">
    <property type="term" value="F:zinc ion binding"/>
    <property type="evidence" value="ECO:0007669"/>
    <property type="project" value="InterPro"/>
</dbReference>
<sequence>MSDPNPLLLLVQQLQQELQNQRLDIQNQRNEIQQLRADLDASRTDVHQLRTQLLSVQTPRSRLPDPPRFNGKPYTLRTWLPSIKAKLRSDQLVGADAFDYVWDRLEQSQQASVLHLRQSAEENQLWDPEEAIQRFTSIQQRDDESLIAYLARFERLSYEANVNSWPDISRVTTLHRGLRPNLRRILEDSNNSLFDLPYNEYIELVQSTDRRTRPSPKSAPKPALTPNTDPMDTDPVRVNSVKINPNPVHVGSVRVARAASPVLSDSSHESTTSDRRRFRLANNLCLYCGSNDHWIADCDARSTLSDTSEKPPKKLTARASNPPRY</sequence>
<name>A0A5M9MST1_9EURO</name>
<dbReference type="GO" id="GO:0003676">
    <property type="term" value="F:nucleic acid binding"/>
    <property type="evidence" value="ECO:0007669"/>
    <property type="project" value="InterPro"/>
</dbReference>
<reference evidence="5 6" key="1">
    <citation type="submission" date="2019-08" db="EMBL/GenBank/DDBJ databases">
        <title>The genome sequence of a newly discovered highly antifungal drug resistant Aspergillus species, Aspergillus tanneri NIH 1004.</title>
        <authorList>
            <person name="Mounaud S."/>
            <person name="Singh I."/>
            <person name="Joardar V."/>
            <person name="Pakala S."/>
            <person name="Pakala S."/>
            <person name="Venepally P."/>
            <person name="Chung J.K."/>
            <person name="Losada L."/>
            <person name="Nierman W.C."/>
        </authorList>
    </citation>
    <scope>NUCLEOTIDE SEQUENCE [LARGE SCALE GENOMIC DNA]</scope>
    <source>
        <strain evidence="5 6">NIH1004</strain>
    </source>
</reference>
<dbReference type="Gene3D" id="4.10.60.10">
    <property type="entry name" value="Zinc finger, CCHC-type"/>
    <property type="match status" value="1"/>
</dbReference>
<evidence type="ECO:0000259" key="3">
    <source>
        <dbReference type="Pfam" id="PF03732"/>
    </source>
</evidence>
<feature type="coiled-coil region" evidence="1">
    <location>
        <begin position="11"/>
        <end position="52"/>
    </location>
</feature>
<evidence type="ECO:0000313" key="5">
    <source>
        <dbReference type="EMBL" id="KAA8647933.1"/>
    </source>
</evidence>
<dbReference type="InterPro" id="IPR036875">
    <property type="entry name" value="Znf_CCHC_sf"/>
</dbReference>
<proteinExistence type="predicted"/>
<dbReference type="OrthoDB" id="4501855at2759"/>
<evidence type="ECO:0000256" key="2">
    <source>
        <dbReference type="SAM" id="MobiDB-lite"/>
    </source>
</evidence>
<dbReference type="RefSeq" id="XP_033427294.1">
    <property type="nucleotide sequence ID" value="XM_033571262.1"/>
</dbReference>
<accession>A0A5M9MST1</accession>
<evidence type="ECO:0000256" key="1">
    <source>
        <dbReference type="SAM" id="Coils"/>
    </source>
</evidence>
<dbReference type="EMBL" id="QUQM01000008">
    <property type="protein sequence ID" value="KAA8642415.1"/>
    <property type="molecule type" value="Genomic_DNA"/>
</dbReference>